<dbReference type="SUPFAM" id="SSF50494">
    <property type="entry name" value="Trypsin-like serine proteases"/>
    <property type="match status" value="1"/>
</dbReference>
<dbReference type="SMART" id="SM00020">
    <property type="entry name" value="Tryp_SPc"/>
    <property type="match status" value="1"/>
</dbReference>
<name>A0ABM1C239_LIMPO</name>
<evidence type="ECO:0000313" key="5">
    <source>
        <dbReference type="RefSeq" id="XP_013792869.2"/>
    </source>
</evidence>
<feature type="non-terminal residue" evidence="5">
    <location>
        <position position="134"/>
    </location>
</feature>
<evidence type="ECO:0000256" key="1">
    <source>
        <dbReference type="ARBA" id="ARBA00022820"/>
    </source>
</evidence>
<feature type="domain" description="Peptidase S1" evidence="3">
    <location>
        <begin position="1"/>
        <end position="134"/>
    </location>
</feature>
<gene>
    <name evidence="5" type="primary">LOC106476788</name>
</gene>
<evidence type="ECO:0000259" key="3">
    <source>
        <dbReference type="PROSITE" id="PS50240"/>
    </source>
</evidence>
<dbReference type="RefSeq" id="XP_013792869.2">
    <property type="nucleotide sequence ID" value="XM_013937415.2"/>
</dbReference>
<dbReference type="GeneID" id="106476788"/>
<keyword evidence="1" id="KW-0353">Hemolymph clotting</keyword>
<evidence type="ECO:0000313" key="4">
    <source>
        <dbReference type="Proteomes" id="UP000694941"/>
    </source>
</evidence>
<dbReference type="InterPro" id="IPR001314">
    <property type="entry name" value="Peptidase_S1A"/>
</dbReference>
<dbReference type="PROSITE" id="PS00134">
    <property type="entry name" value="TRYPSIN_HIS"/>
    <property type="match status" value="1"/>
</dbReference>
<dbReference type="PANTHER" id="PTHR24252:SF8">
    <property type="entry name" value="ACROSIN"/>
    <property type="match status" value="1"/>
</dbReference>
<dbReference type="Gene3D" id="2.40.10.10">
    <property type="entry name" value="Trypsin-like serine proteases"/>
    <property type="match status" value="1"/>
</dbReference>
<organism evidence="4 5">
    <name type="scientific">Limulus polyphemus</name>
    <name type="common">Atlantic horseshoe crab</name>
    <dbReference type="NCBI Taxonomy" id="6850"/>
    <lineage>
        <taxon>Eukaryota</taxon>
        <taxon>Metazoa</taxon>
        <taxon>Ecdysozoa</taxon>
        <taxon>Arthropoda</taxon>
        <taxon>Chelicerata</taxon>
        <taxon>Merostomata</taxon>
        <taxon>Xiphosura</taxon>
        <taxon>Limulidae</taxon>
        <taxon>Limulus</taxon>
    </lineage>
</organism>
<evidence type="ECO:0000256" key="2">
    <source>
        <dbReference type="ARBA" id="ARBA00023157"/>
    </source>
</evidence>
<dbReference type="InterPro" id="IPR043504">
    <property type="entry name" value="Peptidase_S1_PA_chymotrypsin"/>
</dbReference>
<sequence>MTVGIFEVNPQRFICGGTIINKVSIVTAAHCLVTQFGNRQNSSIFVRVGAHDIDNSGTDYQVNKVIVHKDYNYPSHYYDIGLILLSKPVEYNDEVQPLCIPELNKLNVNLNNKEVVVIGWGVTERGKCQCYNVD</sequence>
<dbReference type="InterPro" id="IPR009003">
    <property type="entry name" value="Peptidase_S1_PA"/>
</dbReference>
<proteinExistence type="predicted"/>
<accession>A0ABM1C239</accession>
<dbReference type="Proteomes" id="UP000694941">
    <property type="component" value="Unplaced"/>
</dbReference>
<dbReference type="PRINTS" id="PR00722">
    <property type="entry name" value="CHYMOTRYPSIN"/>
</dbReference>
<dbReference type="PANTHER" id="PTHR24252">
    <property type="entry name" value="ACROSIN-RELATED"/>
    <property type="match status" value="1"/>
</dbReference>
<reference evidence="5" key="1">
    <citation type="submission" date="2025-08" db="UniProtKB">
        <authorList>
            <consortium name="RefSeq"/>
        </authorList>
    </citation>
    <scope>IDENTIFICATION</scope>
    <source>
        <tissue evidence="5">Muscle</tissue>
    </source>
</reference>
<keyword evidence="4" id="KW-1185">Reference proteome</keyword>
<dbReference type="Pfam" id="PF00089">
    <property type="entry name" value="Trypsin"/>
    <property type="match status" value="1"/>
</dbReference>
<dbReference type="PROSITE" id="PS50240">
    <property type="entry name" value="TRYPSIN_DOM"/>
    <property type="match status" value="1"/>
</dbReference>
<protein>
    <submittedName>
        <fullName evidence="5">Venom serine protease-like</fullName>
    </submittedName>
</protein>
<dbReference type="InterPro" id="IPR018114">
    <property type="entry name" value="TRYPSIN_HIS"/>
</dbReference>
<dbReference type="InterPro" id="IPR001254">
    <property type="entry name" value="Trypsin_dom"/>
</dbReference>
<keyword evidence="2" id="KW-1015">Disulfide bond</keyword>